<gene>
    <name evidence="9" type="ORF">ENJ42_06670</name>
</gene>
<dbReference type="AlphaFoldDB" id="A0A7C5QWQ1"/>
<evidence type="ECO:0000256" key="1">
    <source>
        <dbReference type="ARBA" id="ARBA00022598"/>
    </source>
</evidence>
<dbReference type="SUPFAM" id="SSF52374">
    <property type="entry name" value="Nucleotidylyl transferase"/>
    <property type="match status" value="1"/>
</dbReference>
<evidence type="ECO:0000256" key="7">
    <source>
        <dbReference type="RuleBase" id="RU363037"/>
    </source>
</evidence>
<keyword evidence="6 7" id="KW-0030">Aminoacyl-tRNA synthetase</keyword>
<dbReference type="InterPro" id="IPR000924">
    <property type="entry name" value="Glu/Gln-tRNA-synth"/>
</dbReference>
<accession>A0A7C5QWQ1</accession>
<evidence type="ECO:0000256" key="5">
    <source>
        <dbReference type="ARBA" id="ARBA00022840"/>
    </source>
</evidence>
<dbReference type="PRINTS" id="PR00987">
    <property type="entry name" value="TRNASYNTHGLU"/>
</dbReference>
<sequence>MTKPITRFAPSPTGYLHLGHAASARAAFGFAQEREGICLLRIEDIDTTRCKPEFTKAIYEDLSWLGFDWPRNVRIQSEHFDEYAKTLQILRNQDLVYRCFKTRKDILADIERAPHAPAPIYHGPKHPLTDDEVQHLMAIGKPYAWRLSLAKCRDFLGDQFENLYFLNNGQPVKARPEILGDVILARKDVGTSYHLACCHDDAHQGVTDIVRGIDLFESTHIHRLLQELLNWPVPNYYHHPLLVDKYGKRFAKRAKSKTLRAYRQQGLSKDDVLHMASMDDQAGA</sequence>
<evidence type="ECO:0000313" key="9">
    <source>
        <dbReference type="EMBL" id="HHL43278.1"/>
    </source>
</evidence>
<dbReference type="InterPro" id="IPR020058">
    <property type="entry name" value="Glu/Gln-tRNA-synth_Ib_cat-dom"/>
</dbReference>
<comment type="caution">
    <text evidence="9">The sequence shown here is derived from an EMBL/GenBank/DDBJ whole genome shotgun (WGS) entry which is preliminary data.</text>
</comment>
<name>A0A7C5QWQ1_9PROT</name>
<evidence type="ECO:0000256" key="4">
    <source>
        <dbReference type="ARBA" id="ARBA00022833"/>
    </source>
</evidence>
<proteinExistence type="inferred from homology"/>
<evidence type="ECO:0000259" key="8">
    <source>
        <dbReference type="Pfam" id="PF00749"/>
    </source>
</evidence>
<dbReference type="EC" id="6.1.1.-" evidence="9"/>
<dbReference type="PROSITE" id="PS00178">
    <property type="entry name" value="AA_TRNA_LIGASE_I"/>
    <property type="match status" value="1"/>
</dbReference>
<dbReference type="InterPro" id="IPR001412">
    <property type="entry name" value="aa-tRNA-synth_I_CS"/>
</dbReference>
<dbReference type="GO" id="GO:0005829">
    <property type="term" value="C:cytosol"/>
    <property type="evidence" value="ECO:0007669"/>
    <property type="project" value="TreeGrafter"/>
</dbReference>
<organism evidence="9">
    <name type="scientific">Hellea balneolensis</name>
    <dbReference type="NCBI Taxonomy" id="287478"/>
    <lineage>
        <taxon>Bacteria</taxon>
        <taxon>Pseudomonadati</taxon>
        <taxon>Pseudomonadota</taxon>
        <taxon>Alphaproteobacteria</taxon>
        <taxon>Maricaulales</taxon>
        <taxon>Robiginitomaculaceae</taxon>
        <taxon>Hellea</taxon>
    </lineage>
</organism>
<evidence type="ECO:0000256" key="6">
    <source>
        <dbReference type="ARBA" id="ARBA00023146"/>
    </source>
</evidence>
<keyword evidence="1 7" id="KW-0436">Ligase</keyword>
<keyword evidence="3 7" id="KW-0547">Nucleotide-binding</keyword>
<dbReference type="Gene3D" id="3.40.50.620">
    <property type="entry name" value="HUPs"/>
    <property type="match status" value="1"/>
</dbReference>
<dbReference type="GO" id="GO:0004818">
    <property type="term" value="F:glutamate-tRNA ligase activity"/>
    <property type="evidence" value="ECO:0007669"/>
    <property type="project" value="TreeGrafter"/>
</dbReference>
<dbReference type="GO" id="GO:0005524">
    <property type="term" value="F:ATP binding"/>
    <property type="evidence" value="ECO:0007669"/>
    <property type="project" value="UniProtKB-KW"/>
</dbReference>
<keyword evidence="7" id="KW-0648">Protein biosynthesis</keyword>
<evidence type="ECO:0000256" key="2">
    <source>
        <dbReference type="ARBA" id="ARBA00022723"/>
    </source>
</evidence>
<keyword evidence="2" id="KW-0479">Metal-binding</keyword>
<dbReference type="InterPro" id="IPR014729">
    <property type="entry name" value="Rossmann-like_a/b/a_fold"/>
</dbReference>
<dbReference type="NCBIfam" id="NF004315">
    <property type="entry name" value="PRK05710.1-4"/>
    <property type="match status" value="1"/>
</dbReference>
<evidence type="ECO:0000256" key="3">
    <source>
        <dbReference type="ARBA" id="ARBA00022741"/>
    </source>
</evidence>
<feature type="domain" description="Glutamyl/glutaminyl-tRNA synthetase class Ib catalytic" evidence="8">
    <location>
        <begin position="6"/>
        <end position="268"/>
    </location>
</feature>
<keyword evidence="5 7" id="KW-0067">ATP-binding</keyword>
<keyword evidence="4" id="KW-0862">Zinc</keyword>
<dbReference type="PANTHER" id="PTHR43311">
    <property type="entry name" value="GLUTAMATE--TRNA LIGASE"/>
    <property type="match status" value="1"/>
</dbReference>
<reference evidence="9" key="1">
    <citation type="journal article" date="2020" name="mSystems">
        <title>Genome- and Community-Level Interaction Insights into Carbon Utilization and Element Cycling Functions of Hydrothermarchaeota in Hydrothermal Sediment.</title>
        <authorList>
            <person name="Zhou Z."/>
            <person name="Liu Y."/>
            <person name="Xu W."/>
            <person name="Pan J."/>
            <person name="Luo Z.H."/>
            <person name="Li M."/>
        </authorList>
    </citation>
    <scope>NUCLEOTIDE SEQUENCE [LARGE SCALE GENOMIC DNA]</scope>
    <source>
        <strain evidence="9">HyVt-485</strain>
    </source>
</reference>
<dbReference type="PANTHER" id="PTHR43311:SF1">
    <property type="entry name" value="GLUTAMYL-Q TRNA(ASP) SYNTHETASE"/>
    <property type="match status" value="1"/>
</dbReference>
<dbReference type="EMBL" id="DRMJ01000344">
    <property type="protein sequence ID" value="HHL43278.1"/>
    <property type="molecule type" value="Genomic_DNA"/>
</dbReference>
<dbReference type="GO" id="GO:0006424">
    <property type="term" value="P:glutamyl-tRNA aminoacylation"/>
    <property type="evidence" value="ECO:0007669"/>
    <property type="project" value="TreeGrafter"/>
</dbReference>
<dbReference type="Pfam" id="PF00749">
    <property type="entry name" value="tRNA-synt_1c"/>
    <property type="match status" value="1"/>
</dbReference>
<dbReference type="InterPro" id="IPR049940">
    <property type="entry name" value="GluQ/Sye"/>
</dbReference>
<protein>
    <submittedName>
        <fullName evidence="9">tRNA glutamyl-Q(34) synthetase GluQRS</fullName>
        <ecNumber evidence="9">6.1.1.-</ecNumber>
    </submittedName>
</protein>
<dbReference type="Proteomes" id="UP000885830">
    <property type="component" value="Unassembled WGS sequence"/>
</dbReference>
<comment type="similarity">
    <text evidence="7">Belongs to the class-I aminoacyl-tRNA synthetase family.</text>
</comment>